<sequence length="131" mass="15337">MSPMRCKKCHRYGHTEERCRQKEEICGKCWEEGHTTRTMVQSNLQKARTVTLDLNKQLIEDKYEIALIQEPSLFNNNYTNLNSNYQIIKNEKGQSLVAIIRANKYKILNLQHLITKDIALAKIMINNEEPT</sequence>
<evidence type="ECO:0000313" key="2">
    <source>
        <dbReference type="Proteomes" id="UP001159363"/>
    </source>
</evidence>
<accession>A0ABQ9I6V4</accession>
<protein>
    <submittedName>
        <fullName evidence="1">Uncharacterized protein</fullName>
    </submittedName>
</protein>
<dbReference type="SUPFAM" id="SSF57756">
    <property type="entry name" value="Retrovirus zinc finger-like domains"/>
    <property type="match status" value="1"/>
</dbReference>
<dbReference type="Proteomes" id="UP001159363">
    <property type="component" value="Chromosome 2"/>
</dbReference>
<dbReference type="EMBL" id="JARBHB010000002">
    <property type="protein sequence ID" value="KAJ8892383.1"/>
    <property type="molecule type" value="Genomic_DNA"/>
</dbReference>
<proteinExistence type="predicted"/>
<keyword evidence="2" id="KW-1185">Reference proteome</keyword>
<comment type="caution">
    <text evidence="1">The sequence shown here is derived from an EMBL/GenBank/DDBJ whole genome shotgun (WGS) entry which is preliminary data.</text>
</comment>
<dbReference type="Gene3D" id="3.60.10.10">
    <property type="entry name" value="Endonuclease/exonuclease/phosphatase"/>
    <property type="match status" value="1"/>
</dbReference>
<name>A0ABQ9I6V4_9NEOP</name>
<dbReference type="Gene3D" id="4.10.60.10">
    <property type="entry name" value="Zinc finger, CCHC-type"/>
    <property type="match status" value="1"/>
</dbReference>
<organism evidence="1 2">
    <name type="scientific">Dryococelus australis</name>
    <dbReference type="NCBI Taxonomy" id="614101"/>
    <lineage>
        <taxon>Eukaryota</taxon>
        <taxon>Metazoa</taxon>
        <taxon>Ecdysozoa</taxon>
        <taxon>Arthropoda</taxon>
        <taxon>Hexapoda</taxon>
        <taxon>Insecta</taxon>
        <taxon>Pterygota</taxon>
        <taxon>Neoptera</taxon>
        <taxon>Polyneoptera</taxon>
        <taxon>Phasmatodea</taxon>
        <taxon>Verophasmatodea</taxon>
        <taxon>Anareolatae</taxon>
        <taxon>Phasmatidae</taxon>
        <taxon>Eurycanthinae</taxon>
        <taxon>Dryococelus</taxon>
    </lineage>
</organism>
<evidence type="ECO:0000313" key="1">
    <source>
        <dbReference type="EMBL" id="KAJ8892383.1"/>
    </source>
</evidence>
<gene>
    <name evidence="1" type="ORF">PR048_004963</name>
</gene>
<dbReference type="InterPro" id="IPR036875">
    <property type="entry name" value="Znf_CCHC_sf"/>
</dbReference>
<dbReference type="InterPro" id="IPR036691">
    <property type="entry name" value="Endo/exonu/phosph_ase_sf"/>
</dbReference>
<reference evidence="1 2" key="1">
    <citation type="submission" date="2023-02" db="EMBL/GenBank/DDBJ databases">
        <title>LHISI_Scaffold_Assembly.</title>
        <authorList>
            <person name="Stuart O.P."/>
            <person name="Cleave R."/>
            <person name="Magrath M.J.L."/>
            <person name="Mikheyev A.S."/>
        </authorList>
    </citation>
    <scope>NUCLEOTIDE SEQUENCE [LARGE SCALE GENOMIC DNA]</scope>
    <source>
        <strain evidence="1">Daus_M_001</strain>
        <tissue evidence="1">Leg muscle</tissue>
    </source>
</reference>